<evidence type="ECO:0000256" key="8">
    <source>
        <dbReference type="NCBIfam" id="TIGR02209"/>
    </source>
</evidence>
<evidence type="ECO:0000313" key="10">
    <source>
        <dbReference type="Proteomes" id="UP000036202"/>
    </source>
</evidence>
<dbReference type="GO" id="GO:0051301">
    <property type="term" value="P:cell division"/>
    <property type="evidence" value="ECO:0007669"/>
    <property type="project" value="UniProtKB-KW"/>
</dbReference>
<evidence type="ECO:0000256" key="3">
    <source>
        <dbReference type="ARBA" id="ARBA00022618"/>
    </source>
</evidence>
<keyword evidence="6" id="KW-0472">Membrane</keyword>
<proteinExistence type="predicted"/>
<sequence>MNNLAYKLKEKEREVVQHEIKHVTKKKKVRLPLGEKLIYVTFCGFMLFGSIQFISNQAALYEANASVQKVEEKVKAQKTVNMDLNDQVKELSQYDRILEKAKKLGLEMNADNVKVVSEK</sequence>
<reference evidence="9 10" key="1">
    <citation type="journal article" date="2015" name="PLoS ONE">
        <title>Genome Sequence of Bacillus endophyticus and Analysis of Its Companion Mechanism in the Ketogulonigenium vulgare-Bacillus Strain Consortium.</title>
        <authorList>
            <person name="Jia N."/>
            <person name="Du J."/>
            <person name="Ding M.Z."/>
            <person name="Gao F."/>
            <person name="Yuan Y.J."/>
        </authorList>
    </citation>
    <scope>NUCLEOTIDE SEQUENCE [LARGE SCALE GENOMIC DNA]</scope>
    <source>
        <strain evidence="9 10">Hbe603</strain>
    </source>
</reference>
<dbReference type="AlphaFoldDB" id="A0A1X7D476"/>
<dbReference type="Proteomes" id="UP000036202">
    <property type="component" value="Chromosome"/>
</dbReference>
<comment type="subcellular location">
    <subcellularLocation>
        <location evidence="1">Cell membrane</location>
        <topology evidence="1">Single-pass type II membrane protein</topology>
    </subcellularLocation>
</comment>
<keyword evidence="5" id="KW-1133">Transmembrane helix</keyword>
<protein>
    <recommendedName>
        <fullName evidence="8">Cell division protein FtsL</fullName>
    </recommendedName>
</protein>
<accession>A0A0H4KNK9</accession>
<dbReference type="OrthoDB" id="14664at2"/>
<evidence type="ECO:0000256" key="4">
    <source>
        <dbReference type="ARBA" id="ARBA00022692"/>
    </source>
</evidence>
<keyword evidence="7" id="KW-0131">Cell cycle</keyword>
<dbReference type="NCBIfam" id="TIGR02209">
    <property type="entry name" value="ftsL_broad"/>
    <property type="match status" value="1"/>
</dbReference>
<evidence type="ECO:0000256" key="2">
    <source>
        <dbReference type="ARBA" id="ARBA00022475"/>
    </source>
</evidence>
<evidence type="ECO:0000256" key="1">
    <source>
        <dbReference type="ARBA" id="ARBA00004401"/>
    </source>
</evidence>
<organism evidence="9 10">
    <name type="scientific">Priestia filamentosa</name>
    <dbReference type="NCBI Taxonomy" id="1402861"/>
    <lineage>
        <taxon>Bacteria</taxon>
        <taxon>Bacillati</taxon>
        <taxon>Bacillota</taxon>
        <taxon>Bacilli</taxon>
        <taxon>Bacillales</taxon>
        <taxon>Bacillaceae</taxon>
        <taxon>Priestia</taxon>
    </lineage>
</organism>
<dbReference type="InterPro" id="IPR011922">
    <property type="entry name" value="Cell_div_FtsL"/>
</dbReference>
<keyword evidence="4" id="KW-0812">Transmembrane</keyword>
<gene>
    <name evidence="9" type="ORF">BEH_18660</name>
</gene>
<dbReference type="GO" id="GO:0005886">
    <property type="term" value="C:plasma membrane"/>
    <property type="evidence" value="ECO:0007669"/>
    <property type="project" value="UniProtKB-SubCell"/>
</dbReference>
<dbReference type="KEGG" id="beo:BEH_18660"/>
<dbReference type="GeneID" id="93700147"/>
<evidence type="ECO:0000256" key="5">
    <source>
        <dbReference type="ARBA" id="ARBA00022989"/>
    </source>
</evidence>
<keyword evidence="2" id="KW-1003">Cell membrane</keyword>
<dbReference type="InterPro" id="IPR007060">
    <property type="entry name" value="FtsL/DivIC"/>
</dbReference>
<evidence type="ECO:0000256" key="6">
    <source>
        <dbReference type="ARBA" id="ARBA00023136"/>
    </source>
</evidence>
<dbReference type="RefSeq" id="WP_046217812.1">
    <property type="nucleotide sequence ID" value="NZ_CP011974.1"/>
</dbReference>
<evidence type="ECO:0000313" key="9">
    <source>
        <dbReference type="EMBL" id="AKO93929.1"/>
    </source>
</evidence>
<evidence type="ECO:0000256" key="7">
    <source>
        <dbReference type="ARBA" id="ARBA00023306"/>
    </source>
</evidence>
<dbReference type="Pfam" id="PF04977">
    <property type="entry name" value="DivIC"/>
    <property type="match status" value="1"/>
</dbReference>
<dbReference type="EMBL" id="CP011974">
    <property type="protein sequence ID" value="AKO93929.1"/>
    <property type="molecule type" value="Genomic_DNA"/>
</dbReference>
<reference evidence="10" key="2">
    <citation type="submission" date="2015-06" db="EMBL/GenBank/DDBJ databases">
        <title>Genome Sequence of Bacillus endophyticus and Analysis of its Companion Mechanism in the Ketogulonigenium vulgare-Bacillus strain Consortium.</title>
        <authorList>
            <person name="Jia N."/>
            <person name="Du J."/>
            <person name="Ding M.-Z."/>
            <person name="Gao F."/>
            <person name="Yuan Y.-J."/>
        </authorList>
    </citation>
    <scope>NUCLEOTIDE SEQUENCE [LARGE SCALE GENOMIC DNA]</scope>
    <source>
        <strain evidence="10">Hbe603</strain>
    </source>
</reference>
<accession>A0A1X7D476</accession>
<dbReference type="PATRIC" id="fig|135735.6.peg.3962"/>
<keyword evidence="10" id="KW-1185">Reference proteome</keyword>
<keyword evidence="3 9" id="KW-0132">Cell division</keyword>
<name>A0A1X7D476_9BACI</name>